<evidence type="ECO:0000256" key="1">
    <source>
        <dbReference type="ARBA" id="ARBA00001974"/>
    </source>
</evidence>
<dbReference type="Gene3D" id="3.40.462.20">
    <property type="match status" value="1"/>
</dbReference>
<evidence type="ECO:0000256" key="3">
    <source>
        <dbReference type="ARBA" id="ARBA00022630"/>
    </source>
</evidence>
<dbReference type="InterPro" id="IPR012951">
    <property type="entry name" value="BBE"/>
</dbReference>
<reference evidence="8 9" key="1">
    <citation type="submission" date="2018-10" db="EMBL/GenBank/DDBJ databases">
        <title>Genome sequence of Verticillium nonalfalfae VnAa140.</title>
        <authorList>
            <person name="Stajich J.E."/>
            <person name="Kasson M.T."/>
        </authorList>
    </citation>
    <scope>NUCLEOTIDE SEQUENCE [LARGE SCALE GENOMIC DNA]</scope>
    <source>
        <strain evidence="8 9">VnAa140</strain>
    </source>
</reference>
<dbReference type="PROSITE" id="PS51387">
    <property type="entry name" value="FAD_PCMH"/>
    <property type="match status" value="1"/>
</dbReference>
<dbReference type="STRING" id="1051616.A0A3M9Y367"/>
<feature type="chain" id="PRO_5017993813" description="FAD-binding PCMH-type domain-containing protein" evidence="6">
    <location>
        <begin position="26"/>
        <end position="504"/>
    </location>
</feature>
<keyword evidence="4" id="KW-0274">FAD</keyword>
<name>A0A3M9Y367_9PEZI</name>
<evidence type="ECO:0000256" key="6">
    <source>
        <dbReference type="SAM" id="SignalP"/>
    </source>
</evidence>
<dbReference type="Pfam" id="PF01565">
    <property type="entry name" value="FAD_binding_4"/>
    <property type="match status" value="1"/>
</dbReference>
<keyword evidence="6" id="KW-0732">Signal</keyword>
<dbReference type="PANTHER" id="PTHR42973:SF39">
    <property type="entry name" value="FAD-BINDING PCMH-TYPE DOMAIN-CONTAINING PROTEIN"/>
    <property type="match status" value="1"/>
</dbReference>
<dbReference type="InterPro" id="IPR050416">
    <property type="entry name" value="FAD-linked_Oxidoreductase"/>
</dbReference>
<evidence type="ECO:0000256" key="2">
    <source>
        <dbReference type="ARBA" id="ARBA00005466"/>
    </source>
</evidence>
<gene>
    <name evidence="8" type="ORF">D7B24_000608</name>
</gene>
<evidence type="ECO:0000313" key="8">
    <source>
        <dbReference type="EMBL" id="RNJ54316.1"/>
    </source>
</evidence>
<protein>
    <recommendedName>
        <fullName evidence="7">FAD-binding PCMH-type domain-containing protein</fullName>
    </recommendedName>
</protein>
<evidence type="ECO:0000256" key="4">
    <source>
        <dbReference type="ARBA" id="ARBA00022827"/>
    </source>
</evidence>
<evidence type="ECO:0000259" key="7">
    <source>
        <dbReference type="PROSITE" id="PS51387"/>
    </source>
</evidence>
<dbReference type="InterPro" id="IPR016166">
    <property type="entry name" value="FAD-bd_PCMH"/>
</dbReference>
<dbReference type="InterPro" id="IPR016169">
    <property type="entry name" value="FAD-bd_PCMH_sub2"/>
</dbReference>
<dbReference type="GO" id="GO:0071949">
    <property type="term" value="F:FAD binding"/>
    <property type="evidence" value="ECO:0007669"/>
    <property type="project" value="InterPro"/>
</dbReference>
<feature type="signal peptide" evidence="6">
    <location>
        <begin position="1"/>
        <end position="25"/>
    </location>
</feature>
<comment type="cofactor">
    <cofactor evidence="1">
        <name>FAD</name>
        <dbReference type="ChEBI" id="CHEBI:57692"/>
    </cofactor>
</comment>
<accession>A0A3M9Y367</accession>
<dbReference type="AlphaFoldDB" id="A0A3M9Y367"/>
<evidence type="ECO:0000313" key="9">
    <source>
        <dbReference type="Proteomes" id="UP000267145"/>
    </source>
</evidence>
<comment type="similarity">
    <text evidence="2">Belongs to the oxygen-dependent FAD-linked oxidoreductase family.</text>
</comment>
<organism evidence="8 9">
    <name type="scientific">Verticillium nonalfalfae</name>
    <dbReference type="NCBI Taxonomy" id="1051616"/>
    <lineage>
        <taxon>Eukaryota</taxon>
        <taxon>Fungi</taxon>
        <taxon>Dikarya</taxon>
        <taxon>Ascomycota</taxon>
        <taxon>Pezizomycotina</taxon>
        <taxon>Sordariomycetes</taxon>
        <taxon>Hypocreomycetidae</taxon>
        <taxon>Glomerellales</taxon>
        <taxon>Plectosphaerellaceae</taxon>
        <taxon>Verticillium</taxon>
    </lineage>
</organism>
<dbReference type="InterPro" id="IPR036318">
    <property type="entry name" value="FAD-bd_PCMH-like_sf"/>
</dbReference>
<proteinExistence type="inferred from homology"/>
<dbReference type="SUPFAM" id="SSF56176">
    <property type="entry name" value="FAD-binding/transporter-associated domain-like"/>
    <property type="match status" value="1"/>
</dbReference>
<comment type="caution">
    <text evidence="8">The sequence shown here is derived from an EMBL/GenBank/DDBJ whole genome shotgun (WGS) entry which is preliminary data.</text>
</comment>
<dbReference type="Proteomes" id="UP000267145">
    <property type="component" value="Unassembled WGS sequence"/>
</dbReference>
<keyword evidence="3" id="KW-0285">Flavoprotein</keyword>
<dbReference type="Pfam" id="PF08031">
    <property type="entry name" value="BBE"/>
    <property type="match status" value="1"/>
</dbReference>
<dbReference type="RefSeq" id="XP_028492474.1">
    <property type="nucleotide sequence ID" value="XM_028634861.1"/>
</dbReference>
<dbReference type="GO" id="GO:0016491">
    <property type="term" value="F:oxidoreductase activity"/>
    <property type="evidence" value="ECO:0007669"/>
    <property type="project" value="UniProtKB-KW"/>
</dbReference>
<dbReference type="GeneID" id="39604297"/>
<dbReference type="Gene3D" id="3.30.465.10">
    <property type="match status" value="1"/>
</dbReference>
<evidence type="ECO:0000256" key="5">
    <source>
        <dbReference type="ARBA" id="ARBA00023002"/>
    </source>
</evidence>
<dbReference type="EMBL" id="RBVV01000109">
    <property type="protein sequence ID" value="RNJ54316.1"/>
    <property type="molecule type" value="Genomic_DNA"/>
</dbReference>
<sequence length="504" mass="53757">MDSTFSLRRLAVASLLSLAPSAVSAQTDKSAALQSCLTTAGVRSIVSSDTTWPDQTLMFQKRLTAAPAAISFPETRDQVASSLACARESSVKAVALGAAHSFTGFGYGNAGNLVINLSAFDEVSYSNCSDTLTFGGGTHVGPVLKYLWDNHGRHIPHVRGAHVGVPGSSIGGGFGSTSRHYGTPMDNIVGVEYMLYNGTVVNATHESDLLWAAQGAGASFGVILSMTTKTFKPEFADATSFTINLGNLGLSDATKALVKVQDYALAETTPDELAIRWNLAAGTSAQGYFYGNPTAFDTVIAPLLKELRTINSTLAYAKTVLPFWDMEVSVAGAGMNSPTGGALGGRHFYTQAVTTTYDNPLTVPQITALLNVTGNNFARTDMRQGGFLDLWGGISRDISDADTAYAHGGNLWLIRVDGTSINTSTLLPADALTYMKDILLPFEDALTKGGVPLRGFVNYADSELPEAEWSARLYGEENYNRLKQIKRAVDPENLFTNHRQSIST</sequence>
<keyword evidence="5" id="KW-0560">Oxidoreductase</keyword>
<dbReference type="PANTHER" id="PTHR42973">
    <property type="entry name" value="BINDING OXIDOREDUCTASE, PUTATIVE (AFU_ORTHOLOGUE AFUA_1G17690)-RELATED"/>
    <property type="match status" value="1"/>
</dbReference>
<keyword evidence="9" id="KW-1185">Reference proteome</keyword>
<dbReference type="InterPro" id="IPR006094">
    <property type="entry name" value="Oxid_FAD_bind_N"/>
</dbReference>
<feature type="domain" description="FAD-binding PCMH-type" evidence="7">
    <location>
        <begin position="63"/>
        <end position="233"/>
    </location>
</feature>